<organism evidence="1 2">
    <name type="scientific">Macroventuria anomochaeta</name>
    <dbReference type="NCBI Taxonomy" id="301207"/>
    <lineage>
        <taxon>Eukaryota</taxon>
        <taxon>Fungi</taxon>
        <taxon>Dikarya</taxon>
        <taxon>Ascomycota</taxon>
        <taxon>Pezizomycotina</taxon>
        <taxon>Dothideomycetes</taxon>
        <taxon>Pleosporomycetidae</taxon>
        <taxon>Pleosporales</taxon>
        <taxon>Pleosporineae</taxon>
        <taxon>Didymellaceae</taxon>
        <taxon>Macroventuria</taxon>
    </lineage>
</organism>
<dbReference type="EMBL" id="MU006718">
    <property type="protein sequence ID" value="KAF2627078.1"/>
    <property type="molecule type" value="Genomic_DNA"/>
</dbReference>
<dbReference type="Proteomes" id="UP000799754">
    <property type="component" value="Unassembled WGS sequence"/>
</dbReference>
<evidence type="ECO:0000313" key="1">
    <source>
        <dbReference type="EMBL" id="KAF2627078.1"/>
    </source>
</evidence>
<protein>
    <submittedName>
        <fullName evidence="1">Uncharacterized protein</fullName>
    </submittedName>
</protein>
<accession>A0ACB6RZ77</accession>
<proteinExistence type="predicted"/>
<sequence>MQPRIPIHVQSKLFAYIAAACLLLITYSSTQTSFAKAVEIPTAPEREHLSPTELPLLVVADPVRIDDGAVEEEQSGGYAPDFAYFARSLLGRQAEEVGKLKNDEKAGFDISPETTVHFVLEKSQLQARNDPSGLLNALNARRPDDAFENEQQEEIDSISEAVGSGLAGETLEVRQAASKKVWVSANTCKQPLPGNNASSTGAPQLTLYVSTSAQNQKPGPNFTENLATNKTGIPFDNGYISFEVNATSDVYIGISAPKLNENWFGSWHFEVAASTHGSYHSYNRTNPFLFMVDTDSESTLFITYNLTDSNKEEDIAKWNNSNPFAMYAFPAGRSPVTGMENSYCALKQQFNSTNNITVKTQITTKFGAGFPKSQFNVHNLSNAQTYNGYLVVEGNQDTVDLPGVGRVRAGGKVFQQFNWTTKADDSCQVLTDLDFCDTVAYAVPSSPEFKFDDDKLKALYDGQAKKYFKNFSNSLDQIACDAPSTAQYSLARNCTNCREDYKAWLCSVLIPRCEDWTANDGWLIPRNINANFSDGTYPFADNMTAEFNATMRDRFGYSKSRNPMIDEKIKPGPYKEMLPCEDLCFDIVRSCPAQLGFSCPNIPARALQYGTRDPNGNVLQCSFPGAVVKLNVQSDANFPSVPSGNVALVALMLLTMFVISW</sequence>
<keyword evidence="2" id="KW-1185">Reference proteome</keyword>
<comment type="caution">
    <text evidence="1">The sequence shown here is derived from an EMBL/GenBank/DDBJ whole genome shotgun (WGS) entry which is preliminary data.</text>
</comment>
<evidence type="ECO:0000313" key="2">
    <source>
        <dbReference type="Proteomes" id="UP000799754"/>
    </source>
</evidence>
<reference evidence="1" key="1">
    <citation type="journal article" date="2020" name="Stud. Mycol.">
        <title>101 Dothideomycetes genomes: a test case for predicting lifestyles and emergence of pathogens.</title>
        <authorList>
            <person name="Haridas S."/>
            <person name="Albert R."/>
            <person name="Binder M."/>
            <person name="Bloem J."/>
            <person name="Labutti K."/>
            <person name="Salamov A."/>
            <person name="Andreopoulos B."/>
            <person name="Baker S."/>
            <person name="Barry K."/>
            <person name="Bills G."/>
            <person name="Bluhm B."/>
            <person name="Cannon C."/>
            <person name="Castanera R."/>
            <person name="Culley D."/>
            <person name="Daum C."/>
            <person name="Ezra D."/>
            <person name="Gonzalez J."/>
            <person name="Henrissat B."/>
            <person name="Kuo A."/>
            <person name="Liang C."/>
            <person name="Lipzen A."/>
            <person name="Lutzoni F."/>
            <person name="Magnuson J."/>
            <person name="Mondo S."/>
            <person name="Nolan M."/>
            <person name="Ohm R."/>
            <person name="Pangilinan J."/>
            <person name="Park H.-J."/>
            <person name="Ramirez L."/>
            <person name="Alfaro M."/>
            <person name="Sun H."/>
            <person name="Tritt A."/>
            <person name="Yoshinaga Y."/>
            <person name="Zwiers L.-H."/>
            <person name="Turgeon B."/>
            <person name="Goodwin S."/>
            <person name="Spatafora J."/>
            <person name="Crous P."/>
            <person name="Grigoriev I."/>
        </authorList>
    </citation>
    <scope>NUCLEOTIDE SEQUENCE</scope>
    <source>
        <strain evidence="1">CBS 525.71</strain>
    </source>
</reference>
<gene>
    <name evidence="1" type="ORF">BU25DRAFT_393684</name>
</gene>
<name>A0ACB6RZ77_9PLEO</name>